<dbReference type="Gene3D" id="3.30.200.20">
    <property type="entry name" value="Phosphorylase Kinase, domain 1"/>
    <property type="match status" value="1"/>
</dbReference>
<dbReference type="PROSITE" id="PS01058">
    <property type="entry name" value="SAICAR_SYNTHETASE_2"/>
    <property type="match status" value="1"/>
</dbReference>
<dbReference type="EMBL" id="DACWHX010000003">
    <property type="protein sequence ID" value="HAU1879121.1"/>
    <property type="molecule type" value="Genomic_DNA"/>
</dbReference>
<evidence type="ECO:0000256" key="3">
    <source>
        <dbReference type="ARBA" id="ARBA00022598"/>
    </source>
</evidence>
<dbReference type="PROSITE" id="PS01057">
    <property type="entry name" value="SAICAR_SYNTHETASE_1"/>
    <property type="match status" value="1"/>
</dbReference>
<dbReference type="EC" id="6.3.2.6" evidence="8"/>
<gene>
    <name evidence="8 11" type="primary">purC</name>
    <name evidence="10" type="ORF">JBJ86_02485</name>
    <name evidence="11" type="ORF">NCTC12000_01808</name>
</gene>
<dbReference type="FunFam" id="3.30.200.20:FF:000199">
    <property type="entry name" value="Phosphoribosylaminoimidazole-succinocarboxamide synthase"/>
    <property type="match status" value="1"/>
</dbReference>
<dbReference type="GO" id="GO:0005737">
    <property type="term" value="C:cytoplasm"/>
    <property type="evidence" value="ECO:0007669"/>
    <property type="project" value="TreeGrafter"/>
</dbReference>
<name>A0A129WHX0_LEGPN</name>
<dbReference type="CDD" id="cd01414">
    <property type="entry name" value="SAICAR_synt_Sc"/>
    <property type="match status" value="1"/>
</dbReference>
<dbReference type="Proteomes" id="UP000254631">
    <property type="component" value="Unassembled WGS sequence"/>
</dbReference>
<evidence type="ECO:0000313" key="12">
    <source>
        <dbReference type="Proteomes" id="UP000254631"/>
    </source>
</evidence>
<dbReference type="FunFam" id="3.30.470.20:FF:000015">
    <property type="entry name" value="Phosphoribosylaminoimidazole-succinocarboxamide synthase"/>
    <property type="match status" value="1"/>
</dbReference>
<keyword evidence="4 8" id="KW-0547">Nucleotide-binding</keyword>
<keyword evidence="6 8" id="KW-0067">ATP-binding</keyword>
<evidence type="ECO:0000256" key="2">
    <source>
        <dbReference type="ARBA" id="ARBA00010190"/>
    </source>
</evidence>
<proteinExistence type="inferred from homology"/>
<dbReference type="UniPathway" id="UPA00074">
    <property type="reaction ID" value="UER00131"/>
</dbReference>
<dbReference type="Gene3D" id="3.30.470.20">
    <property type="entry name" value="ATP-grasp fold, B domain"/>
    <property type="match status" value="1"/>
</dbReference>
<evidence type="ECO:0000256" key="8">
    <source>
        <dbReference type="HAMAP-Rule" id="MF_00137"/>
    </source>
</evidence>
<reference evidence="11 12" key="2">
    <citation type="submission" date="2018-06" db="EMBL/GenBank/DDBJ databases">
        <authorList>
            <consortium name="Pathogen Informatics"/>
            <person name="Doyle S."/>
        </authorList>
    </citation>
    <scope>NUCLEOTIDE SEQUENCE [LARGE SCALE GENOMIC DNA]</scope>
    <source>
        <strain evidence="11 12">NCTC12000</strain>
    </source>
</reference>
<dbReference type="Pfam" id="PF01259">
    <property type="entry name" value="SAICAR_synt"/>
    <property type="match status" value="1"/>
</dbReference>
<evidence type="ECO:0000256" key="1">
    <source>
        <dbReference type="ARBA" id="ARBA00004672"/>
    </source>
</evidence>
<dbReference type="Proteomes" id="UP000866496">
    <property type="component" value="Unassembled WGS sequence"/>
</dbReference>
<keyword evidence="5 8" id="KW-0658">Purine biosynthesis</keyword>
<dbReference type="GO" id="GO:0006189">
    <property type="term" value="P:'de novo' IMP biosynthetic process"/>
    <property type="evidence" value="ECO:0007669"/>
    <property type="project" value="UniProtKB-UniRule"/>
</dbReference>
<reference evidence="10" key="3">
    <citation type="submission" date="2019-10" db="EMBL/GenBank/DDBJ databases">
        <authorList>
            <consortium name="NCBI Pathogen Detection Project"/>
        </authorList>
    </citation>
    <scope>NUCLEOTIDE SEQUENCE</scope>
    <source>
        <strain evidence="10">AZ00058701</strain>
    </source>
</reference>
<dbReference type="InterPro" id="IPR018236">
    <property type="entry name" value="SAICAR_synthetase_CS"/>
</dbReference>
<dbReference type="PANTHER" id="PTHR43700:SF1">
    <property type="entry name" value="PHOSPHORIBOSYLAMINOIMIDAZOLE-SUCCINOCARBOXAMIDE SYNTHASE"/>
    <property type="match status" value="1"/>
</dbReference>
<sequence length="331" mass="37870">MLISAMNTNVPSQEDLLAALPFCLTETSLPFGKKYKGKVRDTYDLGDQLILVTTDRQSAFDRCLAAVPYKGQVLNLTSAWWFKNTQSIVPNHLIAVPDPNVAIAKKCKIFPIEFVVRGYISGSTSTSLWTQYQKGVREYCGITFPDGLRKNQKLESPVITPTTKETLHDRPISPHEIVAEGWMTQEDWDETSSYALKLFQHGMEVAQQHGLILVDTKYEFGRDAEGRIVLVDEIHTPDSSRYWLFNGYQERFDAGKEPENIDKEFLRLWFVDHCDPYKDEVLPQAPQELIVTLASRYIQLYEMITGESFVYDSNPGPVNDRILHNIQRWLG</sequence>
<keyword evidence="3 8" id="KW-0436">Ligase</keyword>
<dbReference type="InterPro" id="IPR028923">
    <property type="entry name" value="SAICAR_synt/ADE2_N"/>
</dbReference>
<accession>A0A129WHX0</accession>
<dbReference type="GO" id="GO:0005524">
    <property type="term" value="F:ATP binding"/>
    <property type="evidence" value="ECO:0007669"/>
    <property type="project" value="UniProtKB-KW"/>
</dbReference>
<dbReference type="EMBL" id="UGOL01000001">
    <property type="protein sequence ID" value="STX79813.1"/>
    <property type="molecule type" value="Genomic_DNA"/>
</dbReference>
<evidence type="ECO:0000259" key="9">
    <source>
        <dbReference type="Pfam" id="PF01259"/>
    </source>
</evidence>
<evidence type="ECO:0000313" key="11">
    <source>
        <dbReference type="EMBL" id="STX79813.1"/>
    </source>
</evidence>
<evidence type="ECO:0000313" key="10">
    <source>
        <dbReference type="EMBL" id="HAU1879121.1"/>
    </source>
</evidence>
<evidence type="ECO:0000256" key="7">
    <source>
        <dbReference type="ARBA" id="ARBA00048475"/>
    </source>
</evidence>
<reference evidence="10" key="1">
    <citation type="journal article" date="2018" name="Genome Biol.">
        <title>SKESA: strategic k-mer extension for scrupulous assemblies.</title>
        <authorList>
            <person name="Souvorov A."/>
            <person name="Agarwala R."/>
            <person name="Lipman D.J."/>
        </authorList>
    </citation>
    <scope>NUCLEOTIDE SEQUENCE</scope>
    <source>
        <strain evidence="10">AZ00058701</strain>
    </source>
</reference>
<dbReference type="GO" id="GO:0004639">
    <property type="term" value="F:phosphoribosylaminoimidazolesuccinocarboxamide synthase activity"/>
    <property type="evidence" value="ECO:0007669"/>
    <property type="project" value="UniProtKB-UniRule"/>
</dbReference>
<evidence type="ECO:0000256" key="6">
    <source>
        <dbReference type="ARBA" id="ARBA00022840"/>
    </source>
</evidence>
<dbReference type="SUPFAM" id="SSF56104">
    <property type="entry name" value="SAICAR synthase-like"/>
    <property type="match status" value="1"/>
</dbReference>
<dbReference type="HAMAP" id="MF_00137">
    <property type="entry name" value="SAICAR_synth"/>
    <property type="match status" value="1"/>
</dbReference>
<dbReference type="PANTHER" id="PTHR43700">
    <property type="entry name" value="PHOSPHORIBOSYLAMINOIMIDAZOLE-SUCCINOCARBOXAMIDE SYNTHASE"/>
    <property type="match status" value="1"/>
</dbReference>
<evidence type="ECO:0000256" key="4">
    <source>
        <dbReference type="ARBA" id="ARBA00022741"/>
    </source>
</evidence>
<dbReference type="AlphaFoldDB" id="A0A129WHX0"/>
<organism evidence="11 12">
    <name type="scientific">Legionella pneumophila</name>
    <dbReference type="NCBI Taxonomy" id="446"/>
    <lineage>
        <taxon>Bacteria</taxon>
        <taxon>Pseudomonadati</taxon>
        <taxon>Pseudomonadota</taxon>
        <taxon>Gammaproteobacteria</taxon>
        <taxon>Legionellales</taxon>
        <taxon>Legionellaceae</taxon>
        <taxon>Legionella</taxon>
    </lineage>
</organism>
<evidence type="ECO:0000256" key="5">
    <source>
        <dbReference type="ARBA" id="ARBA00022755"/>
    </source>
</evidence>
<comment type="similarity">
    <text evidence="2 8">Belongs to the SAICAR synthetase family.</text>
</comment>
<dbReference type="NCBIfam" id="NF009251">
    <property type="entry name" value="PRK12607.1"/>
    <property type="match status" value="1"/>
</dbReference>
<comment type="pathway">
    <text evidence="1 8">Purine metabolism; IMP biosynthesis via de novo pathway; 5-amino-1-(5-phospho-D-ribosyl)imidazole-4-carboxamide from 5-amino-1-(5-phospho-D-ribosyl)imidazole-4-carboxylate: step 1/2.</text>
</comment>
<protein>
    <recommendedName>
        <fullName evidence="8">Phosphoribosylaminoimidazole-succinocarboxamide synthase</fullName>
        <ecNumber evidence="8">6.3.2.6</ecNumber>
    </recommendedName>
    <alternativeName>
        <fullName evidence="8">SAICAR synthetase</fullName>
    </alternativeName>
</protein>
<comment type="catalytic activity">
    <reaction evidence="7 8">
        <text>5-amino-1-(5-phospho-D-ribosyl)imidazole-4-carboxylate + L-aspartate + ATP = (2S)-2-[5-amino-1-(5-phospho-beta-D-ribosyl)imidazole-4-carboxamido]succinate + ADP + phosphate + 2 H(+)</text>
        <dbReference type="Rhea" id="RHEA:22628"/>
        <dbReference type="ChEBI" id="CHEBI:15378"/>
        <dbReference type="ChEBI" id="CHEBI:29991"/>
        <dbReference type="ChEBI" id="CHEBI:30616"/>
        <dbReference type="ChEBI" id="CHEBI:43474"/>
        <dbReference type="ChEBI" id="CHEBI:58443"/>
        <dbReference type="ChEBI" id="CHEBI:77657"/>
        <dbReference type="ChEBI" id="CHEBI:456216"/>
        <dbReference type="EC" id="6.3.2.6"/>
    </reaction>
</comment>
<feature type="domain" description="SAICAR synthetase/ADE2 N-terminal" evidence="9">
    <location>
        <begin position="34"/>
        <end position="281"/>
    </location>
</feature>